<proteinExistence type="predicted"/>
<sequence length="91" mass="9826">MILTLILAALAGWAARPAEPRITEILLSALGREGLPDAIDRRVAALLVTLLGAALVLWLLDAPGRPVIFVIGAILGYFQQDIRDRLTNRQG</sequence>
<protein>
    <submittedName>
        <fullName evidence="1">Uncharacterized protein</fullName>
    </submittedName>
</protein>
<evidence type="ECO:0000313" key="2">
    <source>
        <dbReference type="Proteomes" id="UP001241605"/>
    </source>
</evidence>
<reference evidence="1 2" key="1">
    <citation type="submission" date="2023-05" db="EMBL/GenBank/DDBJ databases">
        <title>YMD87, complete Genome.</title>
        <authorList>
            <person name="Zhang J."/>
            <person name="Xu X."/>
        </authorList>
    </citation>
    <scope>NUCLEOTIDE SEQUENCE [LARGE SCALE GENOMIC DNA]</scope>
    <source>
        <strain evidence="1 2">YMD87</strain>
    </source>
</reference>
<name>A0ABY8QGD7_9RHOB</name>
<gene>
    <name evidence="1" type="ORF">QF118_14170</name>
</gene>
<dbReference type="Proteomes" id="UP001241605">
    <property type="component" value="Chromosome"/>
</dbReference>
<evidence type="ECO:0000313" key="1">
    <source>
        <dbReference type="EMBL" id="WGW03068.1"/>
    </source>
</evidence>
<dbReference type="EMBL" id="CP124616">
    <property type="protein sequence ID" value="WGW03068.1"/>
    <property type="molecule type" value="Genomic_DNA"/>
</dbReference>
<dbReference type="RefSeq" id="WP_282299696.1">
    <property type="nucleotide sequence ID" value="NZ_CP124616.1"/>
</dbReference>
<keyword evidence="2" id="KW-1185">Reference proteome</keyword>
<accession>A0ABY8QGD7</accession>
<organism evidence="1 2">
    <name type="scientific">Tropicibacter oceani</name>
    <dbReference type="NCBI Taxonomy" id="3058420"/>
    <lineage>
        <taxon>Bacteria</taxon>
        <taxon>Pseudomonadati</taxon>
        <taxon>Pseudomonadota</taxon>
        <taxon>Alphaproteobacteria</taxon>
        <taxon>Rhodobacterales</taxon>
        <taxon>Roseobacteraceae</taxon>
        <taxon>Tropicibacter</taxon>
    </lineage>
</organism>